<name>A0A4Q6XM50_9SPHN</name>
<dbReference type="AlphaFoldDB" id="A0A4Q6XM50"/>
<dbReference type="Proteomes" id="UP000292085">
    <property type="component" value="Unassembled WGS sequence"/>
</dbReference>
<dbReference type="PANTHER" id="PTHR43877">
    <property type="entry name" value="AMINOALKYLPHOSPHONATE N-ACETYLTRANSFERASE-RELATED-RELATED"/>
    <property type="match status" value="1"/>
</dbReference>
<dbReference type="Pfam" id="PF00583">
    <property type="entry name" value="Acetyltransf_1"/>
    <property type="match status" value="1"/>
</dbReference>
<protein>
    <submittedName>
        <fullName evidence="4">GNAT family N-acetyltransferase</fullName>
    </submittedName>
</protein>
<evidence type="ECO:0000313" key="5">
    <source>
        <dbReference type="Proteomes" id="UP000292085"/>
    </source>
</evidence>
<dbReference type="GO" id="GO:0016747">
    <property type="term" value="F:acyltransferase activity, transferring groups other than amino-acyl groups"/>
    <property type="evidence" value="ECO:0007669"/>
    <property type="project" value="InterPro"/>
</dbReference>
<dbReference type="EMBL" id="SGIS01000035">
    <property type="protein sequence ID" value="RZF61230.1"/>
    <property type="molecule type" value="Genomic_DNA"/>
</dbReference>
<keyword evidence="5" id="KW-1185">Reference proteome</keyword>
<dbReference type="InterPro" id="IPR050832">
    <property type="entry name" value="Bact_Acetyltransf"/>
</dbReference>
<keyword evidence="1 4" id="KW-0808">Transferase</keyword>
<feature type="domain" description="N-acetyltransferase" evidence="3">
    <location>
        <begin position="4"/>
        <end position="168"/>
    </location>
</feature>
<evidence type="ECO:0000313" key="4">
    <source>
        <dbReference type="EMBL" id="RZF61230.1"/>
    </source>
</evidence>
<organism evidence="4 5">
    <name type="scientific">Sphingomonas populi</name>
    <dbReference type="NCBI Taxonomy" id="2484750"/>
    <lineage>
        <taxon>Bacteria</taxon>
        <taxon>Pseudomonadati</taxon>
        <taxon>Pseudomonadota</taxon>
        <taxon>Alphaproteobacteria</taxon>
        <taxon>Sphingomonadales</taxon>
        <taxon>Sphingomonadaceae</taxon>
        <taxon>Sphingomonas</taxon>
    </lineage>
</organism>
<sequence>MADPVIRTAVATDLPRLHPVIERAYRGDAARAGWTHEADLLDGERTDLPTLAAIVADPATRLLVAFDGDAPIGCVQVSDHGSGTAYLGLLCIEPRLQAAGLGRQLIAAAESAARDTFAAHRIEMTVIENRAELIAYYERRGYARTGERRDFPIVVEPPLFMTVLAKPL</sequence>
<reference evidence="4 5" key="1">
    <citation type="submission" date="2019-02" db="EMBL/GenBank/DDBJ databases">
        <authorList>
            <person name="Li Y."/>
        </authorList>
    </citation>
    <scope>NUCLEOTIDE SEQUENCE [LARGE SCALE GENOMIC DNA]</scope>
    <source>
        <strain evidence="4 5">3-7</strain>
    </source>
</reference>
<dbReference type="SUPFAM" id="SSF55729">
    <property type="entry name" value="Acyl-CoA N-acyltransferases (Nat)"/>
    <property type="match status" value="1"/>
</dbReference>
<evidence type="ECO:0000256" key="2">
    <source>
        <dbReference type="ARBA" id="ARBA00023315"/>
    </source>
</evidence>
<proteinExistence type="predicted"/>
<dbReference type="RefSeq" id="WP_130159635.1">
    <property type="nucleotide sequence ID" value="NZ_SGIS01000035.1"/>
</dbReference>
<evidence type="ECO:0000259" key="3">
    <source>
        <dbReference type="PROSITE" id="PS51186"/>
    </source>
</evidence>
<accession>A0A4Q6XM50</accession>
<dbReference type="InterPro" id="IPR000182">
    <property type="entry name" value="GNAT_dom"/>
</dbReference>
<dbReference type="PANTHER" id="PTHR43877:SF2">
    <property type="entry name" value="AMINOALKYLPHOSPHONATE N-ACETYLTRANSFERASE-RELATED"/>
    <property type="match status" value="1"/>
</dbReference>
<comment type="caution">
    <text evidence="4">The sequence shown here is derived from an EMBL/GenBank/DDBJ whole genome shotgun (WGS) entry which is preliminary data.</text>
</comment>
<dbReference type="OrthoDB" id="119501at2"/>
<dbReference type="PROSITE" id="PS51186">
    <property type="entry name" value="GNAT"/>
    <property type="match status" value="1"/>
</dbReference>
<gene>
    <name evidence="4" type="ORF">EWE75_18775</name>
</gene>
<dbReference type="Gene3D" id="3.40.630.30">
    <property type="match status" value="1"/>
</dbReference>
<dbReference type="CDD" id="cd04301">
    <property type="entry name" value="NAT_SF"/>
    <property type="match status" value="1"/>
</dbReference>
<dbReference type="InterPro" id="IPR016181">
    <property type="entry name" value="Acyl_CoA_acyltransferase"/>
</dbReference>
<keyword evidence="2" id="KW-0012">Acyltransferase</keyword>
<evidence type="ECO:0000256" key="1">
    <source>
        <dbReference type="ARBA" id="ARBA00022679"/>
    </source>
</evidence>